<reference evidence="4" key="1">
    <citation type="submission" date="2021-01" db="EMBL/GenBank/DDBJ databases">
        <authorList>
            <consortium name="Genoscope - CEA"/>
            <person name="William W."/>
        </authorList>
    </citation>
    <scope>NUCLEOTIDE SEQUENCE</scope>
</reference>
<accession>A0A8S1W0R2</accession>
<keyword evidence="2" id="KW-0175">Coiled coil</keyword>
<comment type="caution">
    <text evidence="4">The sequence shown here is derived from an EMBL/GenBank/DDBJ whole genome shotgun (WGS) entry which is preliminary data.</text>
</comment>
<evidence type="ECO:0000259" key="3">
    <source>
        <dbReference type="PROSITE" id="PS50119"/>
    </source>
</evidence>
<keyword evidence="1" id="KW-0862">Zinc</keyword>
<evidence type="ECO:0000256" key="1">
    <source>
        <dbReference type="PROSITE-ProRule" id="PRU00024"/>
    </source>
</evidence>
<proteinExistence type="predicted"/>
<feature type="coiled-coil region" evidence="2">
    <location>
        <begin position="57"/>
        <end position="213"/>
    </location>
</feature>
<evidence type="ECO:0000313" key="4">
    <source>
        <dbReference type="EMBL" id="CAD8183070.1"/>
    </source>
</evidence>
<dbReference type="AlphaFoldDB" id="A0A8S1W0R2"/>
<keyword evidence="5" id="KW-1185">Reference proteome</keyword>
<evidence type="ECO:0000313" key="5">
    <source>
        <dbReference type="Proteomes" id="UP000683925"/>
    </source>
</evidence>
<name>A0A8S1W0R2_PAROT</name>
<dbReference type="GO" id="GO:0008270">
    <property type="term" value="F:zinc ion binding"/>
    <property type="evidence" value="ECO:0007669"/>
    <property type="project" value="UniProtKB-KW"/>
</dbReference>
<dbReference type="PROSITE" id="PS50119">
    <property type="entry name" value="ZF_BBOX"/>
    <property type="match status" value="1"/>
</dbReference>
<evidence type="ECO:0000256" key="2">
    <source>
        <dbReference type="SAM" id="Coils"/>
    </source>
</evidence>
<sequence>MNKSKCQSCNKNIAILNCVTCSLILCYFCDEKLHSDKENHITTTLPFASQHPTQQNQSHLNQTIQQKRLELQELKDKEQKIAKIYQEKMLHAQKKYEQQINSLEERLQSASQFMNQMQDQVEEIDVDKMQNELEGLDKSLKLDIKKAEQEQSILQEKSKNADQLISKLQKATEIEQKQILKMNEVLAVFKACSEQLQKEKDLLMLDNEKLVGEVEIFAKFMAENGPLLEEIGRVKNEQQQQQQQQQQS</sequence>
<dbReference type="Pfam" id="PF00643">
    <property type="entry name" value="zf-B_box"/>
    <property type="match status" value="1"/>
</dbReference>
<dbReference type="OMA" id="YFCDEKL"/>
<dbReference type="CDD" id="cd19757">
    <property type="entry name" value="Bbox1"/>
    <property type="match status" value="1"/>
</dbReference>
<gene>
    <name evidence="4" type="ORF">POCTA_138.1.T0800134</name>
</gene>
<organism evidence="4 5">
    <name type="scientific">Paramecium octaurelia</name>
    <dbReference type="NCBI Taxonomy" id="43137"/>
    <lineage>
        <taxon>Eukaryota</taxon>
        <taxon>Sar</taxon>
        <taxon>Alveolata</taxon>
        <taxon>Ciliophora</taxon>
        <taxon>Intramacronucleata</taxon>
        <taxon>Oligohymenophorea</taxon>
        <taxon>Peniculida</taxon>
        <taxon>Parameciidae</taxon>
        <taxon>Paramecium</taxon>
    </lineage>
</organism>
<dbReference type="OrthoDB" id="299114at2759"/>
<protein>
    <recommendedName>
        <fullName evidence="3">B box-type domain-containing protein</fullName>
    </recommendedName>
</protein>
<keyword evidence="1" id="KW-0863">Zinc-finger</keyword>
<dbReference type="InterPro" id="IPR000315">
    <property type="entry name" value="Znf_B-box"/>
</dbReference>
<dbReference type="EMBL" id="CAJJDP010000079">
    <property type="protein sequence ID" value="CAD8183070.1"/>
    <property type="molecule type" value="Genomic_DNA"/>
</dbReference>
<keyword evidence="1" id="KW-0479">Metal-binding</keyword>
<dbReference type="Proteomes" id="UP000683925">
    <property type="component" value="Unassembled WGS sequence"/>
</dbReference>
<feature type="domain" description="B box-type" evidence="3">
    <location>
        <begin position="1"/>
        <end position="45"/>
    </location>
</feature>